<comment type="caution">
    <text evidence="6">The sequence shown here is derived from an EMBL/GenBank/DDBJ whole genome shotgun (WGS) entry which is preliminary data.</text>
</comment>
<comment type="subcellular location">
    <subcellularLocation>
        <location evidence="1">Endomembrane system</location>
        <topology evidence="1">Multi-pass membrane protein</topology>
    </subcellularLocation>
</comment>
<keyword evidence="7" id="KW-1185">Reference proteome</keyword>
<dbReference type="Pfam" id="PF04191">
    <property type="entry name" value="PEMT"/>
    <property type="match status" value="1"/>
</dbReference>
<evidence type="ECO:0000256" key="5">
    <source>
        <dbReference type="SAM" id="Phobius"/>
    </source>
</evidence>
<evidence type="ECO:0000256" key="3">
    <source>
        <dbReference type="ARBA" id="ARBA00022989"/>
    </source>
</evidence>
<evidence type="ECO:0000256" key="2">
    <source>
        <dbReference type="ARBA" id="ARBA00022692"/>
    </source>
</evidence>
<feature type="transmembrane region" description="Helical" evidence="5">
    <location>
        <begin position="41"/>
        <end position="60"/>
    </location>
</feature>
<dbReference type="InterPro" id="IPR007318">
    <property type="entry name" value="Phopholipid_MeTrfase"/>
</dbReference>
<accession>A0ABN2ZEN1</accession>
<dbReference type="Gene3D" id="1.20.120.1630">
    <property type="match status" value="1"/>
</dbReference>
<feature type="transmembrane region" description="Helical" evidence="5">
    <location>
        <begin position="89"/>
        <end position="120"/>
    </location>
</feature>
<keyword evidence="4 5" id="KW-0472">Membrane</keyword>
<dbReference type="Proteomes" id="UP001501771">
    <property type="component" value="Unassembled WGS sequence"/>
</dbReference>
<evidence type="ECO:0000256" key="4">
    <source>
        <dbReference type="ARBA" id="ARBA00023136"/>
    </source>
</evidence>
<protein>
    <submittedName>
        <fullName evidence="6">Isoprenylcysteine carboxylmethyltransferase family protein</fullName>
    </submittedName>
</protein>
<keyword evidence="2 5" id="KW-0812">Transmembrane</keyword>
<evidence type="ECO:0000313" key="6">
    <source>
        <dbReference type="EMBL" id="GAA2141040.1"/>
    </source>
</evidence>
<dbReference type="RefSeq" id="WP_344148861.1">
    <property type="nucleotide sequence ID" value="NZ_BAAAQR010000002.1"/>
</dbReference>
<dbReference type="EMBL" id="BAAAQR010000002">
    <property type="protein sequence ID" value="GAA2141040.1"/>
    <property type="molecule type" value="Genomic_DNA"/>
</dbReference>
<keyword evidence="3 5" id="KW-1133">Transmembrane helix</keyword>
<proteinExistence type="predicted"/>
<sequence>MDVVPFRIWPPVALGLPLAVGVAVTGVWGDPVTLPAAAGPLGWLLLLGFACWNGWSLWLFRQHRTGLLPGQPTTGLVERGPFALSRNPLYLGLVVLYVAIALLAPSVWALCLLPVGVVALEWGAIRPEERYLRARLGSAYDDYAGRVRRWL</sequence>
<name>A0ABN2ZEN1_9ACTN</name>
<evidence type="ECO:0000313" key="7">
    <source>
        <dbReference type="Proteomes" id="UP001501771"/>
    </source>
</evidence>
<gene>
    <name evidence="6" type="ORF">GCM10009844_11230</name>
</gene>
<reference evidence="6 7" key="1">
    <citation type="journal article" date="2019" name="Int. J. Syst. Evol. Microbiol.">
        <title>The Global Catalogue of Microorganisms (GCM) 10K type strain sequencing project: providing services to taxonomists for standard genome sequencing and annotation.</title>
        <authorList>
            <consortium name="The Broad Institute Genomics Platform"/>
            <consortium name="The Broad Institute Genome Sequencing Center for Infectious Disease"/>
            <person name="Wu L."/>
            <person name="Ma J."/>
        </authorList>
    </citation>
    <scope>NUCLEOTIDE SEQUENCE [LARGE SCALE GENOMIC DNA]</scope>
    <source>
        <strain evidence="6 7">JCM 16022</strain>
    </source>
</reference>
<evidence type="ECO:0000256" key="1">
    <source>
        <dbReference type="ARBA" id="ARBA00004127"/>
    </source>
</evidence>
<feature type="transmembrane region" description="Helical" evidence="5">
    <location>
        <begin position="12"/>
        <end position="29"/>
    </location>
</feature>
<organism evidence="6 7">
    <name type="scientific">Nocardioides koreensis</name>
    <dbReference type="NCBI Taxonomy" id="433651"/>
    <lineage>
        <taxon>Bacteria</taxon>
        <taxon>Bacillati</taxon>
        <taxon>Actinomycetota</taxon>
        <taxon>Actinomycetes</taxon>
        <taxon>Propionibacteriales</taxon>
        <taxon>Nocardioidaceae</taxon>
        <taxon>Nocardioides</taxon>
    </lineage>
</organism>